<gene>
    <name evidence="2" type="ORF">F4Y08_09140</name>
</gene>
<dbReference type="PROSITE" id="PS50076">
    <property type="entry name" value="DNAJ_2"/>
    <property type="match status" value="1"/>
</dbReference>
<proteinExistence type="predicted"/>
<feature type="domain" description="J" evidence="1">
    <location>
        <begin position="42"/>
        <end position="106"/>
    </location>
</feature>
<sequence>MFGHGQAMATVHKVPPMKLATEADVDQLWARILRKRHAGHAFHYDVLEVPLDASHEEIRVAYRSWMIRLDRFGTTDPDVESLRRKVENAWAVLSDPVRRERYDADVRGMRETGHRFAPSSEIGRAAGRWTPESPDYLGLRQTSERLEVLDVLKVVNGSIEFRPVPSRTNQVLLRRKLLAVLPAEELRFDALRQLWMVPAHRLAALRSVFQNVDSLLEQAGRDRIGFKLPDYAVPQKTTEVQERPPKPTFRVPEQVAPTGQQPFYTIIVVALVLLTGWNLYVAADNSRTAAAEATAKASVPVPVITPIPIVQPTAAPVPEPTPVVLVARTAYPRVHLRRRPDLNAYSLTLLLAGEELEALGRSADTDGNEWIRIRRGDYLGWSAAWTLELEGEAGQLPVLEAQ</sequence>
<reference evidence="2" key="1">
    <citation type="submission" date="2019-09" db="EMBL/GenBank/DDBJ databases">
        <title>Characterisation of the sponge microbiome using genome-centric metagenomics.</title>
        <authorList>
            <person name="Engelberts J.P."/>
            <person name="Robbins S.J."/>
            <person name="De Goeij J.M."/>
            <person name="Aranda M."/>
            <person name="Bell S.C."/>
            <person name="Webster N.S."/>
        </authorList>
    </citation>
    <scope>NUCLEOTIDE SEQUENCE</scope>
    <source>
        <strain evidence="2">SB0662_bin_9</strain>
    </source>
</reference>
<dbReference type="InterPro" id="IPR036869">
    <property type="entry name" value="J_dom_sf"/>
</dbReference>
<organism evidence="2">
    <name type="scientific">Caldilineaceae bacterium SB0662_bin_9</name>
    <dbReference type="NCBI Taxonomy" id="2605258"/>
    <lineage>
        <taxon>Bacteria</taxon>
        <taxon>Bacillati</taxon>
        <taxon>Chloroflexota</taxon>
        <taxon>Caldilineae</taxon>
        <taxon>Caldilineales</taxon>
        <taxon>Caldilineaceae</taxon>
    </lineage>
</organism>
<comment type="caution">
    <text evidence="2">The sequence shown here is derived from an EMBL/GenBank/DDBJ whole genome shotgun (WGS) entry which is preliminary data.</text>
</comment>
<dbReference type="Gene3D" id="1.10.287.110">
    <property type="entry name" value="DnaJ domain"/>
    <property type="match status" value="1"/>
</dbReference>
<evidence type="ECO:0000313" key="2">
    <source>
        <dbReference type="EMBL" id="MYD90482.1"/>
    </source>
</evidence>
<accession>A0A6B1DUV6</accession>
<name>A0A6B1DUV6_9CHLR</name>
<protein>
    <submittedName>
        <fullName evidence="2">DnaJ domain-containing protein</fullName>
    </submittedName>
</protein>
<dbReference type="AlphaFoldDB" id="A0A6B1DUV6"/>
<dbReference type="EMBL" id="VXPY01000063">
    <property type="protein sequence ID" value="MYD90482.1"/>
    <property type="molecule type" value="Genomic_DNA"/>
</dbReference>
<dbReference type="SUPFAM" id="SSF46565">
    <property type="entry name" value="Chaperone J-domain"/>
    <property type="match status" value="1"/>
</dbReference>
<dbReference type="SMART" id="SM00271">
    <property type="entry name" value="DnaJ"/>
    <property type="match status" value="1"/>
</dbReference>
<dbReference type="Pfam" id="PF00226">
    <property type="entry name" value="DnaJ"/>
    <property type="match status" value="1"/>
</dbReference>
<evidence type="ECO:0000259" key="1">
    <source>
        <dbReference type="PROSITE" id="PS50076"/>
    </source>
</evidence>
<dbReference type="CDD" id="cd06257">
    <property type="entry name" value="DnaJ"/>
    <property type="match status" value="1"/>
</dbReference>
<dbReference type="InterPro" id="IPR001623">
    <property type="entry name" value="DnaJ_domain"/>
</dbReference>